<feature type="region of interest" description="Disordered" evidence="1">
    <location>
        <begin position="47"/>
        <end position="66"/>
    </location>
</feature>
<dbReference type="EMBL" id="JBHSWN010000001">
    <property type="protein sequence ID" value="MFC6789429.1"/>
    <property type="molecule type" value="Genomic_DNA"/>
</dbReference>
<proteinExistence type="predicted"/>
<evidence type="ECO:0000313" key="3">
    <source>
        <dbReference type="Proteomes" id="UP001596292"/>
    </source>
</evidence>
<evidence type="ECO:0000313" key="2">
    <source>
        <dbReference type="EMBL" id="MFC6789429.1"/>
    </source>
</evidence>
<organism evidence="2 3">
    <name type="scientific">Methylobacterium komagatae</name>
    <dbReference type="NCBI Taxonomy" id="374425"/>
    <lineage>
        <taxon>Bacteria</taxon>
        <taxon>Pseudomonadati</taxon>
        <taxon>Pseudomonadota</taxon>
        <taxon>Alphaproteobacteria</taxon>
        <taxon>Hyphomicrobiales</taxon>
        <taxon>Methylobacteriaceae</taxon>
        <taxon>Methylobacterium</taxon>
    </lineage>
</organism>
<feature type="region of interest" description="Disordered" evidence="1">
    <location>
        <begin position="1"/>
        <end position="21"/>
    </location>
</feature>
<name>A0ABW2BGD9_9HYPH</name>
<comment type="caution">
    <text evidence="2">The sequence shown here is derived from an EMBL/GenBank/DDBJ whole genome shotgun (WGS) entry which is preliminary data.</text>
</comment>
<accession>A0ABW2BGD9</accession>
<dbReference type="RefSeq" id="WP_378968383.1">
    <property type="nucleotide sequence ID" value="NZ_JBHSWN010000001.1"/>
</dbReference>
<evidence type="ECO:0000256" key="1">
    <source>
        <dbReference type="SAM" id="MobiDB-lite"/>
    </source>
</evidence>
<sequence length="88" mass="9686">MSDIFGKFDPKSGKRGSGDPLADLAEATRLTGLGRLEEATALIQRTLTGRGARRPRRRILNATGPRRPPACACGRWWRPWCAVSPPRC</sequence>
<reference evidence="3" key="1">
    <citation type="journal article" date="2019" name="Int. J. Syst. Evol. Microbiol.">
        <title>The Global Catalogue of Microorganisms (GCM) 10K type strain sequencing project: providing services to taxonomists for standard genome sequencing and annotation.</title>
        <authorList>
            <consortium name="The Broad Institute Genomics Platform"/>
            <consortium name="The Broad Institute Genome Sequencing Center for Infectious Disease"/>
            <person name="Wu L."/>
            <person name="Ma J."/>
        </authorList>
    </citation>
    <scope>NUCLEOTIDE SEQUENCE [LARGE SCALE GENOMIC DNA]</scope>
    <source>
        <strain evidence="3">CCUG 48316</strain>
    </source>
</reference>
<gene>
    <name evidence="2" type="ORF">ACFQE0_07225</name>
</gene>
<feature type="compositionally biased region" description="Basic and acidic residues" evidence="1">
    <location>
        <begin position="1"/>
        <end position="12"/>
    </location>
</feature>
<keyword evidence="3" id="KW-1185">Reference proteome</keyword>
<dbReference type="Proteomes" id="UP001596292">
    <property type="component" value="Unassembled WGS sequence"/>
</dbReference>
<protein>
    <submittedName>
        <fullName evidence="2">Uncharacterized protein</fullName>
    </submittedName>
</protein>